<organism evidence="1 2">
    <name type="scientific">Trifolium medium</name>
    <dbReference type="NCBI Taxonomy" id="97028"/>
    <lineage>
        <taxon>Eukaryota</taxon>
        <taxon>Viridiplantae</taxon>
        <taxon>Streptophyta</taxon>
        <taxon>Embryophyta</taxon>
        <taxon>Tracheophyta</taxon>
        <taxon>Spermatophyta</taxon>
        <taxon>Magnoliopsida</taxon>
        <taxon>eudicotyledons</taxon>
        <taxon>Gunneridae</taxon>
        <taxon>Pentapetalae</taxon>
        <taxon>rosids</taxon>
        <taxon>fabids</taxon>
        <taxon>Fabales</taxon>
        <taxon>Fabaceae</taxon>
        <taxon>Papilionoideae</taxon>
        <taxon>50 kb inversion clade</taxon>
        <taxon>NPAAA clade</taxon>
        <taxon>Hologalegina</taxon>
        <taxon>IRL clade</taxon>
        <taxon>Trifolieae</taxon>
        <taxon>Trifolium</taxon>
    </lineage>
</organism>
<name>A0A392TGD1_9FABA</name>
<accession>A0A392TGD1</accession>
<dbReference type="AlphaFoldDB" id="A0A392TGD1"/>
<protein>
    <submittedName>
        <fullName evidence="1">Uncharacterized protein</fullName>
    </submittedName>
</protein>
<keyword evidence="2" id="KW-1185">Reference proteome</keyword>
<dbReference type="EMBL" id="LXQA010564212">
    <property type="protein sequence ID" value="MCI59467.1"/>
    <property type="molecule type" value="Genomic_DNA"/>
</dbReference>
<comment type="caution">
    <text evidence="1">The sequence shown here is derived from an EMBL/GenBank/DDBJ whole genome shotgun (WGS) entry which is preliminary data.</text>
</comment>
<evidence type="ECO:0000313" key="1">
    <source>
        <dbReference type="EMBL" id="MCI59467.1"/>
    </source>
</evidence>
<reference evidence="1 2" key="1">
    <citation type="journal article" date="2018" name="Front. Plant Sci.">
        <title>Red Clover (Trifolium pratense) and Zigzag Clover (T. medium) - A Picture of Genomic Similarities and Differences.</title>
        <authorList>
            <person name="Dluhosova J."/>
            <person name="Istvanek J."/>
            <person name="Nedelnik J."/>
            <person name="Repkova J."/>
        </authorList>
    </citation>
    <scope>NUCLEOTIDE SEQUENCE [LARGE SCALE GENOMIC DNA]</scope>
    <source>
        <strain evidence="2">cv. 10/8</strain>
        <tissue evidence="1">Leaf</tissue>
    </source>
</reference>
<evidence type="ECO:0000313" key="2">
    <source>
        <dbReference type="Proteomes" id="UP000265520"/>
    </source>
</evidence>
<sequence length="35" mass="3654">VSGSVAPPLGTGRHGGPAAEIFMFLKNIEEQEEQG</sequence>
<proteinExistence type="predicted"/>
<dbReference type="Proteomes" id="UP000265520">
    <property type="component" value="Unassembled WGS sequence"/>
</dbReference>
<feature type="non-terminal residue" evidence="1">
    <location>
        <position position="1"/>
    </location>
</feature>